<keyword evidence="1" id="KW-0812">Transmembrane</keyword>
<comment type="caution">
    <text evidence="3">The sequence shown here is derived from an EMBL/GenBank/DDBJ whole genome shotgun (WGS) entry which is preliminary data.</text>
</comment>
<feature type="transmembrane region" description="Helical" evidence="1">
    <location>
        <begin position="311"/>
        <end position="331"/>
    </location>
</feature>
<evidence type="ECO:0000313" key="4">
    <source>
        <dbReference type="Proteomes" id="UP000489961"/>
    </source>
</evidence>
<dbReference type="PANTHER" id="PTHR23028:SF53">
    <property type="entry name" value="ACYL_TRANSF_3 DOMAIN-CONTAINING PROTEIN"/>
    <property type="match status" value="1"/>
</dbReference>
<feature type="transmembrane region" description="Helical" evidence="1">
    <location>
        <begin position="174"/>
        <end position="192"/>
    </location>
</feature>
<feature type="transmembrane region" description="Helical" evidence="1">
    <location>
        <begin position="80"/>
        <end position="101"/>
    </location>
</feature>
<sequence>MNQYLDIQYLILPIFICCLILSCLIIKKLIPTNAAFESLSRTSPLDGLRGVLALSVLVHHFYITYIWKTQGEWVRPESDLLNNMGAIPVSLFFLITGYLFLNKIQKSEINWKQLYILRLKRIVPLYAFVTFIVLGITLMSIHLSEYSLSQYIKWILGWVLFKGSSLETFPSPQIIAGVNWTLLYEWGFYFSLPLIHALVHKKISNKHIFVITFILFLVVFLETKRSLYLLFLLSFISIYYKNKIEGLIKEKTKLLNILLPSILLISLIFTTAYSTPQKILLSIVFAFICNGYNFFGLLNHAGIRILGDISYSTYLIHGLILYLSFSILNVYDFSQGLIHYYLLFPLVFSVVVITSFATYHFIERPFLKRK</sequence>
<feature type="transmembrane region" description="Helical" evidence="1">
    <location>
        <begin position="204"/>
        <end position="221"/>
    </location>
</feature>
<dbReference type="EMBL" id="CADDTS010000014">
    <property type="protein sequence ID" value="CAB1210317.1"/>
    <property type="molecule type" value="Genomic_DNA"/>
</dbReference>
<name>A0A811G779_9GAMM</name>
<dbReference type="Pfam" id="PF01757">
    <property type="entry name" value="Acyl_transf_3"/>
    <property type="match status" value="1"/>
</dbReference>
<proteinExistence type="predicted"/>
<feature type="transmembrane region" description="Helical" evidence="1">
    <location>
        <begin position="279"/>
        <end position="299"/>
    </location>
</feature>
<evidence type="ECO:0000259" key="2">
    <source>
        <dbReference type="Pfam" id="PF01757"/>
    </source>
</evidence>
<keyword evidence="3" id="KW-0012">Acyltransferase</keyword>
<dbReference type="RefSeq" id="WP_174558715.1">
    <property type="nucleotide sequence ID" value="NZ_CADDTS010000014.1"/>
</dbReference>
<dbReference type="PANTHER" id="PTHR23028">
    <property type="entry name" value="ACETYLTRANSFERASE"/>
    <property type="match status" value="1"/>
</dbReference>
<dbReference type="AlphaFoldDB" id="A0A811G779"/>
<evidence type="ECO:0000256" key="1">
    <source>
        <dbReference type="SAM" id="Phobius"/>
    </source>
</evidence>
<feature type="transmembrane region" description="Helical" evidence="1">
    <location>
        <begin position="122"/>
        <end position="143"/>
    </location>
</feature>
<keyword evidence="3" id="KW-0808">Transferase</keyword>
<dbReference type="InterPro" id="IPR050879">
    <property type="entry name" value="Acyltransferase_3"/>
</dbReference>
<reference evidence="3 4" key="1">
    <citation type="submission" date="2020-02" db="EMBL/GenBank/DDBJ databases">
        <authorList>
            <person name="Chaudhuri R."/>
        </authorList>
    </citation>
    <scope>NUCLEOTIDE SEQUENCE [LARGE SCALE GENOMIC DNA]</scope>
    <source>
        <strain evidence="3">SFB21</strain>
    </source>
</reference>
<organism evidence="3 4">
    <name type="scientific">Acinetobacter bouvetii</name>
    <dbReference type="NCBI Taxonomy" id="202951"/>
    <lineage>
        <taxon>Bacteria</taxon>
        <taxon>Pseudomonadati</taxon>
        <taxon>Pseudomonadota</taxon>
        <taxon>Gammaproteobacteria</taxon>
        <taxon>Moraxellales</taxon>
        <taxon>Moraxellaceae</taxon>
        <taxon>Acinetobacter</taxon>
    </lineage>
</organism>
<dbReference type="GO" id="GO:0016747">
    <property type="term" value="F:acyltransferase activity, transferring groups other than amino-acyl groups"/>
    <property type="evidence" value="ECO:0007669"/>
    <property type="project" value="InterPro"/>
</dbReference>
<dbReference type="GO" id="GO:0000271">
    <property type="term" value="P:polysaccharide biosynthetic process"/>
    <property type="evidence" value="ECO:0007669"/>
    <property type="project" value="TreeGrafter"/>
</dbReference>
<dbReference type="Proteomes" id="UP000489961">
    <property type="component" value="Unassembled WGS sequence"/>
</dbReference>
<feature type="transmembrane region" description="Helical" evidence="1">
    <location>
        <begin position="6"/>
        <end position="26"/>
    </location>
</feature>
<keyword evidence="1" id="KW-1133">Transmembrane helix</keyword>
<feature type="domain" description="Acyltransferase 3" evidence="2">
    <location>
        <begin position="45"/>
        <end position="358"/>
    </location>
</feature>
<feature type="transmembrane region" description="Helical" evidence="1">
    <location>
        <begin position="227"/>
        <end position="242"/>
    </location>
</feature>
<feature type="transmembrane region" description="Helical" evidence="1">
    <location>
        <begin position="47"/>
        <end position="68"/>
    </location>
</feature>
<evidence type="ECO:0000313" key="3">
    <source>
        <dbReference type="EMBL" id="CAB1210317.1"/>
    </source>
</evidence>
<dbReference type="GO" id="GO:0016020">
    <property type="term" value="C:membrane"/>
    <property type="evidence" value="ECO:0007669"/>
    <property type="project" value="TreeGrafter"/>
</dbReference>
<keyword evidence="1" id="KW-0472">Membrane</keyword>
<gene>
    <name evidence="3" type="ORF">SFB21_0750</name>
</gene>
<accession>A0A811G779</accession>
<feature type="transmembrane region" description="Helical" evidence="1">
    <location>
        <begin position="337"/>
        <end position="362"/>
    </location>
</feature>
<dbReference type="InterPro" id="IPR002656">
    <property type="entry name" value="Acyl_transf_3_dom"/>
</dbReference>
<protein>
    <submittedName>
        <fullName evidence="3">Acyltransferase family protein</fullName>
    </submittedName>
</protein>
<feature type="transmembrane region" description="Helical" evidence="1">
    <location>
        <begin position="254"/>
        <end position="273"/>
    </location>
</feature>